<dbReference type="Proteomes" id="UP001239994">
    <property type="component" value="Unassembled WGS sequence"/>
</dbReference>
<keyword evidence="3" id="KW-1185">Reference proteome</keyword>
<evidence type="ECO:0000313" key="3">
    <source>
        <dbReference type="Proteomes" id="UP001239994"/>
    </source>
</evidence>
<protein>
    <recommendedName>
        <fullName evidence="1">Methyltransferase domain-containing protein</fullName>
    </recommendedName>
</protein>
<dbReference type="EMBL" id="JAROKS010000023">
    <property type="protein sequence ID" value="KAK1788246.1"/>
    <property type="molecule type" value="Genomic_DNA"/>
</dbReference>
<dbReference type="Gene3D" id="3.40.50.150">
    <property type="entry name" value="Vaccinia Virus protein VP39"/>
    <property type="match status" value="1"/>
</dbReference>
<feature type="domain" description="Methyltransferase" evidence="1">
    <location>
        <begin position="87"/>
        <end position="179"/>
    </location>
</feature>
<comment type="caution">
    <text evidence="2">The sequence shown here is derived from an EMBL/GenBank/DDBJ whole genome shotgun (WGS) entry which is preliminary data.</text>
</comment>
<feature type="non-terminal residue" evidence="2">
    <location>
        <position position="1"/>
    </location>
</feature>
<accession>A0AAD8YYD1</accession>
<dbReference type="SUPFAM" id="SSF53335">
    <property type="entry name" value="S-adenosyl-L-methionine-dependent methyltransferases"/>
    <property type="match status" value="1"/>
</dbReference>
<dbReference type="Pfam" id="PF13649">
    <property type="entry name" value="Methyltransf_25"/>
    <property type="match status" value="1"/>
</dbReference>
<proteinExistence type="predicted"/>
<evidence type="ECO:0000313" key="2">
    <source>
        <dbReference type="EMBL" id="KAK1788246.1"/>
    </source>
</evidence>
<sequence length="245" mass="27626">LTLDFFTIFIATKQYFAVMASTRSFADVKDVIISAHKNVGLQDKIEFYNTWAENYEQDVAVLDYRAPLLAAECITKNFKGDKKRAIILDVACGTGLVSKQLKKNGFHHFVGVDGSAAMLNLARKTGLYQDLKQCILGRDSLLVQEGKLYDIVVMVGALSIGQVPVTVIRELWQATKPGGYVCMTTRGNEDNREYKAELENVLRTMEEEKRWSCVAVTEVEEWERAVAEQESGYIQGAVYLYQRTK</sequence>
<dbReference type="AlphaFoldDB" id="A0AAD8YYD1"/>
<name>A0AAD8YYD1_9TELE</name>
<gene>
    <name evidence="2" type="ORF">P4O66_016697</name>
</gene>
<reference evidence="2" key="1">
    <citation type="submission" date="2023-03" db="EMBL/GenBank/DDBJ databases">
        <title>Electrophorus voltai genome.</title>
        <authorList>
            <person name="Bian C."/>
        </authorList>
    </citation>
    <scope>NUCLEOTIDE SEQUENCE</scope>
    <source>
        <strain evidence="2">CB-2022</strain>
        <tissue evidence="2">Muscle</tissue>
    </source>
</reference>
<dbReference type="PANTHER" id="PTHR43591:SF101">
    <property type="entry name" value="METHYLTRANSFERASE-LIKE PROTEIN 27"/>
    <property type="match status" value="1"/>
</dbReference>
<dbReference type="InterPro" id="IPR029063">
    <property type="entry name" value="SAM-dependent_MTases_sf"/>
</dbReference>
<dbReference type="InterPro" id="IPR041698">
    <property type="entry name" value="Methyltransf_25"/>
</dbReference>
<dbReference type="PANTHER" id="PTHR43591">
    <property type="entry name" value="METHYLTRANSFERASE"/>
    <property type="match status" value="1"/>
</dbReference>
<evidence type="ECO:0000259" key="1">
    <source>
        <dbReference type="Pfam" id="PF13649"/>
    </source>
</evidence>
<organism evidence="2 3">
    <name type="scientific">Electrophorus voltai</name>
    <dbReference type="NCBI Taxonomy" id="2609070"/>
    <lineage>
        <taxon>Eukaryota</taxon>
        <taxon>Metazoa</taxon>
        <taxon>Chordata</taxon>
        <taxon>Craniata</taxon>
        <taxon>Vertebrata</taxon>
        <taxon>Euteleostomi</taxon>
        <taxon>Actinopterygii</taxon>
        <taxon>Neopterygii</taxon>
        <taxon>Teleostei</taxon>
        <taxon>Ostariophysi</taxon>
        <taxon>Gymnotiformes</taxon>
        <taxon>Gymnotoidei</taxon>
        <taxon>Gymnotidae</taxon>
        <taxon>Electrophorus</taxon>
    </lineage>
</organism>
<dbReference type="CDD" id="cd02440">
    <property type="entry name" value="AdoMet_MTases"/>
    <property type="match status" value="1"/>
</dbReference>